<name>A0A1F5NCV0_9BACT</name>
<keyword evidence="1" id="KW-0472">Membrane</keyword>
<sequence>MISRAQVRVYWAVSCGSLVGILWLLATIPTTLRGRSSLDEFAFTLFDRMEGDPAVRNEAAREHWRLTRKSDFWYRWRVVLYENTNGWQIDVQQYPTYPLTGEGETPLRSWKITSEEGMIYEESLWKTLKFWEKG</sequence>
<gene>
    <name evidence="2" type="ORF">A3K06_02375</name>
</gene>
<feature type="transmembrane region" description="Helical" evidence="1">
    <location>
        <begin position="7"/>
        <end position="26"/>
    </location>
</feature>
<evidence type="ECO:0000313" key="3">
    <source>
        <dbReference type="Proteomes" id="UP000176547"/>
    </source>
</evidence>
<dbReference type="EMBL" id="MFEG01000030">
    <property type="protein sequence ID" value="OGE75414.1"/>
    <property type="molecule type" value="Genomic_DNA"/>
</dbReference>
<dbReference type="Proteomes" id="UP000176547">
    <property type="component" value="Unassembled WGS sequence"/>
</dbReference>
<comment type="caution">
    <text evidence="2">The sequence shown here is derived from an EMBL/GenBank/DDBJ whole genome shotgun (WGS) entry which is preliminary data.</text>
</comment>
<evidence type="ECO:0000313" key="2">
    <source>
        <dbReference type="EMBL" id="OGE75414.1"/>
    </source>
</evidence>
<proteinExistence type="predicted"/>
<reference evidence="2 3" key="1">
    <citation type="journal article" date="2016" name="Nat. Commun.">
        <title>Thousands of microbial genomes shed light on interconnected biogeochemical processes in an aquifer system.</title>
        <authorList>
            <person name="Anantharaman K."/>
            <person name="Brown C.T."/>
            <person name="Hug L.A."/>
            <person name="Sharon I."/>
            <person name="Castelle C.J."/>
            <person name="Probst A.J."/>
            <person name="Thomas B.C."/>
            <person name="Singh A."/>
            <person name="Wilkins M.J."/>
            <person name="Karaoz U."/>
            <person name="Brodie E.L."/>
            <person name="Williams K.H."/>
            <person name="Hubbard S.S."/>
            <person name="Banfield J.F."/>
        </authorList>
    </citation>
    <scope>NUCLEOTIDE SEQUENCE [LARGE SCALE GENOMIC DNA]</scope>
</reference>
<dbReference type="AlphaFoldDB" id="A0A1F5NCV0"/>
<evidence type="ECO:0000256" key="1">
    <source>
        <dbReference type="SAM" id="Phobius"/>
    </source>
</evidence>
<keyword evidence="1" id="KW-1133">Transmembrane helix</keyword>
<protein>
    <submittedName>
        <fullName evidence="2">Uncharacterized protein</fullName>
    </submittedName>
</protein>
<organism evidence="2 3">
    <name type="scientific">Candidatus Doudnabacteria bacterium RIFCSPHIGHO2_01_52_17</name>
    <dbReference type="NCBI Taxonomy" id="1817820"/>
    <lineage>
        <taxon>Bacteria</taxon>
        <taxon>Candidatus Doudnaibacteriota</taxon>
    </lineage>
</organism>
<keyword evidence="1" id="KW-0812">Transmembrane</keyword>
<accession>A0A1F5NCV0</accession>